<proteinExistence type="predicted"/>
<dbReference type="EMBL" id="CM039430">
    <property type="protein sequence ID" value="KAI4346239.1"/>
    <property type="molecule type" value="Genomic_DNA"/>
</dbReference>
<dbReference type="Proteomes" id="UP000828941">
    <property type="component" value="Chromosome 5"/>
</dbReference>
<reference evidence="1 2" key="1">
    <citation type="journal article" date="2022" name="DNA Res.">
        <title>Chromosomal-level genome assembly of the orchid tree Bauhinia variegata (Leguminosae; Cercidoideae) supports the allotetraploid origin hypothesis of Bauhinia.</title>
        <authorList>
            <person name="Zhong Y."/>
            <person name="Chen Y."/>
            <person name="Zheng D."/>
            <person name="Pang J."/>
            <person name="Liu Y."/>
            <person name="Luo S."/>
            <person name="Meng S."/>
            <person name="Qian L."/>
            <person name="Wei D."/>
            <person name="Dai S."/>
            <person name="Zhou R."/>
        </authorList>
    </citation>
    <scope>NUCLEOTIDE SEQUENCE [LARGE SCALE GENOMIC DNA]</scope>
    <source>
        <strain evidence="1">BV-YZ2020</strain>
    </source>
</reference>
<organism evidence="1 2">
    <name type="scientific">Bauhinia variegata</name>
    <name type="common">Purple orchid tree</name>
    <name type="synonym">Phanera variegata</name>
    <dbReference type="NCBI Taxonomy" id="167791"/>
    <lineage>
        <taxon>Eukaryota</taxon>
        <taxon>Viridiplantae</taxon>
        <taxon>Streptophyta</taxon>
        <taxon>Embryophyta</taxon>
        <taxon>Tracheophyta</taxon>
        <taxon>Spermatophyta</taxon>
        <taxon>Magnoliopsida</taxon>
        <taxon>eudicotyledons</taxon>
        <taxon>Gunneridae</taxon>
        <taxon>Pentapetalae</taxon>
        <taxon>rosids</taxon>
        <taxon>fabids</taxon>
        <taxon>Fabales</taxon>
        <taxon>Fabaceae</taxon>
        <taxon>Cercidoideae</taxon>
        <taxon>Cercideae</taxon>
        <taxon>Bauhiniinae</taxon>
        <taxon>Bauhinia</taxon>
    </lineage>
</organism>
<comment type="caution">
    <text evidence="1">The sequence shown here is derived from an EMBL/GenBank/DDBJ whole genome shotgun (WGS) entry which is preliminary data.</text>
</comment>
<evidence type="ECO:0000313" key="1">
    <source>
        <dbReference type="EMBL" id="KAI4346239.1"/>
    </source>
</evidence>
<protein>
    <submittedName>
        <fullName evidence="1">Uncharacterized protein</fullName>
    </submittedName>
</protein>
<keyword evidence="2" id="KW-1185">Reference proteome</keyword>
<sequence>MSRGNQDKRLGAGRVVAVAIENNKTSQYAVKWAIDNLMPKDQHLNLIHCRQRTSLANDANDDVARAYWQQAETECKELFASFRVFCNRKSIPCKEILVEDMDIPKAITEAISTYSIELLVLGSPSRSGLIRRFRTNDVPSLVSKGAPPFCTVYVISKGKIASVKSATAPLSKPPTQRNQLQPQPTPTPDRMEAPSMRNPPPTRAAERLAYRSTRQQSADDEIRSPFTKGGRFKYEPSMLPDSDISYVSSGRLSTNRIFPSLYDHMDTGIPNRLSNGSDSSYGSSFSANKSVDNSSQFEDFSFSSQDSGISSMRLSTSNNMDDMEVEMRRLKLELKQTMEMYSTACKEALTAKQKASGLQRLKLEEQKRFEEAGETSQTMRKDQKKPSSFDGFSCVRYRRYTIEEIEEATKSFSQSLKIGEGGYGPVYRGELDHTPVAIKTLKADAAQGLSQFQQEVEVLSCIRHPNMVLLLGACPEYGCLVYEYMAHGSLDDRLFRKGNTPVIPWQLRFRIAAEIATGLLFLHQTKPEPIVHRDLKPGNILLNSNFVSKISDVGLARLVPPSVADSVTQYHMTATAGTFCYIDPEYQQTGMLGIKSDVYSLGIMLLQLITAKPPMGLTHHVSRAIERGTFAEMLDPAVEDWPIDEALHFAKLSLQCAEMRRKDRPDLGKVVLPLLNRLREFAEQNMPFMMFGGFAPAGFISGSSYISSSTMSSSTSQDAFSDYQTGMSG</sequence>
<gene>
    <name evidence="1" type="ORF">L6164_013307</name>
</gene>
<name>A0ACB9PE38_BAUVA</name>
<accession>A0ACB9PE38</accession>
<evidence type="ECO:0000313" key="2">
    <source>
        <dbReference type="Proteomes" id="UP000828941"/>
    </source>
</evidence>